<comment type="caution">
    <text evidence="13">The sequence shown here is derived from an EMBL/GenBank/DDBJ whole genome shotgun (WGS) entry which is preliminary data.</text>
</comment>
<dbReference type="Pfam" id="PF05546">
    <property type="entry name" value="She9_MDM33"/>
    <property type="match status" value="1"/>
</dbReference>
<evidence type="ECO:0000313" key="13">
    <source>
        <dbReference type="EMBL" id="KAK3943351.1"/>
    </source>
</evidence>
<feature type="coiled-coil region" evidence="11">
    <location>
        <begin position="220"/>
        <end position="261"/>
    </location>
</feature>
<evidence type="ECO:0000313" key="14">
    <source>
        <dbReference type="Proteomes" id="UP001303473"/>
    </source>
</evidence>
<comment type="function">
    <text evidence="9">Required for the maintenance of the structure of the mitochondrial inner membrane. Involved in mitochondrial morphology. Causes growth arrest when highly overexpressed.</text>
</comment>
<reference evidence="14" key="1">
    <citation type="journal article" date="2023" name="Mol. Phylogenet. Evol.">
        <title>Genome-scale phylogeny and comparative genomics of the fungal order Sordariales.</title>
        <authorList>
            <person name="Hensen N."/>
            <person name="Bonometti L."/>
            <person name="Westerberg I."/>
            <person name="Brannstrom I.O."/>
            <person name="Guillou S."/>
            <person name="Cros-Aarteil S."/>
            <person name="Calhoun S."/>
            <person name="Haridas S."/>
            <person name="Kuo A."/>
            <person name="Mondo S."/>
            <person name="Pangilinan J."/>
            <person name="Riley R."/>
            <person name="LaButti K."/>
            <person name="Andreopoulos B."/>
            <person name="Lipzen A."/>
            <person name="Chen C."/>
            <person name="Yan M."/>
            <person name="Daum C."/>
            <person name="Ng V."/>
            <person name="Clum A."/>
            <person name="Steindorff A."/>
            <person name="Ohm R.A."/>
            <person name="Martin F."/>
            <person name="Silar P."/>
            <person name="Natvig D.O."/>
            <person name="Lalanne C."/>
            <person name="Gautier V."/>
            <person name="Ament-Velasquez S.L."/>
            <person name="Kruys A."/>
            <person name="Hutchinson M.I."/>
            <person name="Powell A.J."/>
            <person name="Barry K."/>
            <person name="Miller A.N."/>
            <person name="Grigoriev I.V."/>
            <person name="Debuchy R."/>
            <person name="Gladieux P."/>
            <person name="Hiltunen Thoren M."/>
            <person name="Johannesson H."/>
        </authorList>
    </citation>
    <scope>NUCLEOTIDE SEQUENCE [LARGE SCALE GENOMIC DNA]</scope>
    <source>
        <strain evidence="14">CBS 340.73</strain>
    </source>
</reference>
<dbReference type="EMBL" id="MU853766">
    <property type="protein sequence ID" value="KAK3943351.1"/>
    <property type="molecule type" value="Genomic_DNA"/>
</dbReference>
<dbReference type="AlphaFoldDB" id="A0AAN6NCN0"/>
<gene>
    <name evidence="13" type="ORF">QBC46DRAFT_377619</name>
</gene>
<comment type="subcellular location">
    <subcellularLocation>
        <location evidence="10">Mitochondrion inner membrane</location>
        <topology evidence="10">Multi-pass membrane protein</topology>
    </subcellularLocation>
</comment>
<feature type="transmembrane region" description="Helical" evidence="10">
    <location>
        <begin position="514"/>
        <end position="537"/>
    </location>
</feature>
<evidence type="ECO:0000256" key="3">
    <source>
        <dbReference type="ARBA" id="ARBA00022792"/>
    </source>
</evidence>
<keyword evidence="8 10" id="KW-0472">Membrane</keyword>
<dbReference type="Proteomes" id="UP001303473">
    <property type="component" value="Unassembled WGS sequence"/>
</dbReference>
<accession>A0AAN6NCN0</accession>
<keyword evidence="4 10" id="KW-0809">Transit peptide</keyword>
<evidence type="ECO:0000256" key="5">
    <source>
        <dbReference type="ARBA" id="ARBA00022989"/>
    </source>
</evidence>
<keyword evidence="3 10" id="KW-0999">Mitochondrion inner membrane</keyword>
<keyword evidence="2 10" id="KW-0812">Transmembrane</keyword>
<evidence type="ECO:0000256" key="4">
    <source>
        <dbReference type="ARBA" id="ARBA00022946"/>
    </source>
</evidence>
<protein>
    <recommendedName>
        <fullName evidence="10">Sensitive to high expression protein 9, mitochondrial</fullName>
    </recommendedName>
</protein>
<keyword evidence="7 10" id="KW-0496">Mitochondrion</keyword>
<feature type="coiled-coil region" evidence="11">
    <location>
        <begin position="372"/>
        <end position="399"/>
    </location>
</feature>
<evidence type="ECO:0000256" key="8">
    <source>
        <dbReference type="ARBA" id="ARBA00023136"/>
    </source>
</evidence>
<evidence type="ECO:0000256" key="7">
    <source>
        <dbReference type="ARBA" id="ARBA00023128"/>
    </source>
</evidence>
<evidence type="ECO:0000256" key="10">
    <source>
        <dbReference type="RuleBase" id="RU364128"/>
    </source>
</evidence>
<feature type="compositionally biased region" description="Basic and acidic residues" evidence="12">
    <location>
        <begin position="134"/>
        <end position="149"/>
    </location>
</feature>
<evidence type="ECO:0000256" key="12">
    <source>
        <dbReference type="SAM" id="MobiDB-lite"/>
    </source>
</evidence>
<keyword evidence="6 11" id="KW-0175">Coiled coil</keyword>
<proteinExistence type="inferred from homology"/>
<comment type="subunit">
    <text evidence="10">Homooligomer.</text>
</comment>
<keyword evidence="5 10" id="KW-1133">Transmembrane helix</keyword>
<feature type="region of interest" description="Disordered" evidence="12">
    <location>
        <begin position="400"/>
        <end position="429"/>
    </location>
</feature>
<organism evidence="13 14">
    <name type="scientific">Diplogelasinospora grovesii</name>
    <dbReference type="NCBI Taxonomy" id="303347"/>
    <lineage>
        <taxon>Eukaryota</taxon>
        <taxon>Fungi</taxon>
        <taxon>Dikarya</taxon>
        <taxon>Ascomycota</taxon>
        <taxon>Pezizomycotina</taxon>
        <taxon>Sordariomycetes</taxon>
        <taxon>Sordariomycetidae</taxon>
        <taxon>Sordariales</taxon>
        <taxon>Diplogelasinosporaceae</taxon>
        <taxon>Diplogelasinospora</taxon>
    </lineage>
</organism>
<dbReference type="GO" id="GO:0005743">
    <property type="term" value="C:mitochondrial inner membrane"/>
    <property type="evidence" value="ECO:0007669"/>
    <property type="project" value="UniProtKB-SubCell"/>
</dbReference>
<feature type="coiled-coil region" evidence="11">
    <location>
        <begin position="287"/>
        <end position="314"/>
    </location>
</feature>
<feature type="compositionally biased region" description="Polar residues" evidence="12">
    <location>
        <begin position="400"/>
        <end position="409"/>
    </location>
</feature>
<keyword evidence="14" id="KW-1185">Reference proteome</keyword>
<feature type="compositionally biased region" description="Polar residues" evidence="12">
    <location>
        <begin position="150"/>
        <end position="167"/>
    </location>
</feature>
<dbReference type="InterPro" id="IPR008839">
    <property type="entry name" value="MDM33_fungi"/>
</dbReference>
<feature type="compositionally biased region" description="Low complexity" evidence="12">
    <location>
        <begin position="121"/>
        <end position="132"/>
    </location>
</feature>
<dbReference type="PANTHER" id="PTHR31961">
    <property type="entry name" value="SENSITIVE TO HIGH EXPRESSION PROTEIN 9, MITOCHONDRIAL"/>
    <property type="match status" value="1"/>
</dbReference>
<feature type="region of interest" description="Disordered" evidence="12">
    <location>
        <begin position="83"/>
        <end position="185"/>
    </location>
</feature>
<evidence type="ECO:0000256" key="2">
    <source>
        <dbReference type="ARBA" id="ARBA00022692"/>
    </source>
</evidence>
<evidence type="ECO:0000256" key="1">
    <source>
        <dbReference type="ARBA" id="ARBA00007472"/>
    </source>
</evidence>
<feature type="transmembrane region" description="Helical" evidence="10">
    <location>
        <begin position="339"/>
        <end position="359"/>
    </location>
</feature>
<evidence type="ECO:0000256" key="9">
    <source>
        <dbReference type="ARBA" id="ARBA00024807"/>
    </source>
</evidence>
<sequence length="540" mass="59687">MSPHTATAALRAAAAVRLPVRGVGPFGADQLVVFASASFRGVSTQLGGRRSFSSQPGVVCLQCSTHIRTRLQHQRLRFYSVDRNKPAPESEESGPVIELGPPPSHTPSSPLSSFSPPPAEETPVTFTETTPESSVKDEAKPADQPDTLKTEPTQTTEQDPGEQQQNEPLKASLPEAELPSQSERTRHPWSTKFSHFMDNLQSRVIVATQTLNDLTGYSAIEAIKARNANLEKELDAAQERLRAARQNYKSLTSHRAATQREVTTLLARKDTWNPMDLERFTTLYRADHEMEAQVANASAELTEAETDESKLSAELNAGILKRYHEEQIWSDHIRRQSTWGTWGLMGVNILLFIVFQFVAEPWRRKRLIKGVVEGEQRMIEEVRQELGEVRAALEATQTTITQARSTQPTEIKPAEDGVETETPVTPADAPLDSAAFAATQTGGEEEKKMELAEDEIKEVVEEIITPAERQKKGSSRWDWSWDSLRGTVSDGNALKAAVSDLYSERRIDITMRDALILAVESAVTGAAVAAGLAFVLLRRT</sequence>
<comment type="similarity">
    <text evidence="1 10">Belongs to the SHE9 family.</text>
</comment>
<name>A0AAN6NCN0_9PEZI</name>
<evidence type="ECO:0000256" key="11">
    <source>
        <dbReference type="SAM" id="Coils"/>
    </source>
</evidence>
<dbReference type="GO" id="GO:0007007">
    <property type="term" value="P:inner mitochondrial membrane organization"/>
    <property type="evidence" value="ECO:0007669"/>
    <property type="project" value="TreeGrafter"/>
</dbReference>
<evidence type="ECO:0000256" key="6">
    <source>
        <dbReference type="ARBA" id="ARBA00023054"/>
    </source>
</evidence>
<dbReference type="PANTHER" id="PTHR31961:SF3">
    <property type="entry name" value="SENSITIVE TO HIGH EXPRESSION PROTEIN 9, MITOCHONDRIAL"/>
    <property type="match status" value="1"/>
</dbReference>